<evidence type="ECO:0000256" key="1">
    <source>
        <dbReference type="SAM" id="MobiDB-lite"/>
    </source>
</evidence>
<feature type="region of interest" description="Disordered" evidence="1">
    <location>
        <begin position="352"/>
        <end position="400"/>
    </location>
</feature>
<feature type="region of interest" description="Disordered" evidence="1">
    <location>
        <begin position="281"/>
        <end position="322"/>
    </location>
</feature>
<comment type="caution">
    <text evidence="2">The sequence shown here is derived from an EMBL/GenBank/DDBJ whole genome shotgun (WGS) entry which is preliminary data.</text>
</comment>
<evidence type="ECO:0000313" key="3">
    <source>
        <dbReference type="Proteomes" id="UP000310158"/>
    </source>
</evidence>
<feature type="compositionally biased region" description="Pro residues" evidence="1">
    <location>
        <begin position="301"/>
        <end position="311"/>
    </location>
</feature>
<evidence type="ECO:0000313" key="2">
    <source>
        <dbReference type="EMBL" id="THH17628.1"/>
    </source>
</evidence>
<keyword evidence="3" id="KW-1185">Reference proteome</keyword>
<feature type="compositionally biased region" description="Low complexity" evidence="1">
    <location>
        <begin position="312"/>
        <end position="322"/>
    </location>
</feature>
<feature type="region of interest" description="Disordered" evidence="1">
    <location>
        <begin position="665"/>
        <end position="704"/>
    </location>
</feature>
<feature type="compositionally biased region" description="Basic and acidic residues" evidence="1">
    <location>
        <begin position="595"/>
        <end position="609"/>
    </location>
</feature>
<feature type="compositionally biased region" description="Polar residues" evidence="1">
    <location>
        <begin position="126"/>
        <end position="139"/>
    </location>
</feature>
<feature type="region of interest" description="Disordered" evidence="1">
    <location>
        <begin position="558"/>
        <end position="651"/>
    </location>
</feature>
<feature type="compositionally biased region" description="Acidic residues" evidence="1">
    <location>
        <begin position="566"/>
        <end position="583"/>
    </location>
</feature>
<feature type="compositionally biased region" description="Low complexity" evidence="1">
    <location>
        <begin position="145"/>
        <end position="160"/>
    </location>
</feature>
<feature type="region of interest" description="Disordered" evidence="1">
    <location>
        <begin position="95"/>
        <end position="261"/>
    </location>
</feature>
<dbReference type="OrthoDB" id="3269047at2759"/>
<feature type="region of interest" description="Disordered" evidence="1">
    <location>
        <begin position="419"/>
        <end position="442"/>
    </location>
</feature>
<name>A0A4S4M012_9AGAM</name>
<dbReference type="EMBL" id="SGPL01000104">
    <property type="protein sequence ID" value="THH17628.1"/>
    <property type="molecule type" value="Genomic_DNA"/>
</dbReference>
<reference evidence="2 3" key="1">
    <citation type="submission" date="2019-02" db="EMBL/GenBank/DDBJ databases">
        <title>Genome sequencing of the rare red list fungi Bondarzewia mesenterica.</title>
        <authorList>
            <person name="Buettner E."/>
            <person name="Kellner H."/>
        </authorList>
    </citation>
    <scope>NUCLEOTIDE SEQUENCE [LARGE SCALE GENOMIC DNA]</scope>
    <source>
        <strain evidence="2 3">DSM 108281</strain>
    </source>
</reference>
<gene>
    <name evidence="2" type="ORF">EW146_g3228</name>
</gene>
<feature type="compositionally biased region" description="Polar residues" evidence="1">
    <location>
        <begin position="95"/>
        <end position="112"/>
    </location>
</feature>
<feature type="compositionally biased region" description="Low complexity" evidence="1">
    <location>
        <begin position="615"/>
        <end position="634"/>
    </location>
</feature>
<sequence length="732" mass="78416">MSTSLIKVVEYEYREGVYMRVGKGRNLTLRTSAYGRSEIDELNQRAVTYALAELPKLSFCYLLVLPYQATRHTLQPSTTLLLLHYSAIMPVSSSVDADNTTTRKSASRTTPRNSKDKQPHPRALQSLASPTTDTHTEQLPMSPISQPLTAQQPQQSQSQTKKIARRSSKPIIDWFQRKLAGTVRPRRASESIRGRNHGGTNVSGRDKRRPPLPDNFRELTRVQSTPSRGRGSSDHDVRRSAHTDDVSSRPAPISLNGDEPESIVDAEAHGDFSTYRSSLARESMWSPTSNLEADEDASVRPIPPSSPPSPSPSRSSASYLSDPRTFKSMAASTKPTTLLSVDLTNGMAHIAQAPPTPATSPAPRIPSHVRSSSGVGGSTGGSITFSALPPSPSSSVHNSLNFNAQTAGHHNVLTHALQAPQHTTHHPRNNPHPSSPPPDNASVLTLASSAFAFPGARIGVVGGTTDTVSLSHLSHFGGSRFGAEDRSSHFVLGDEFDAEGEVDASVRALRPRSSRRGSWESEVSGWSARLGNGSVVGIGPGTPSMLGGRSLWSASLKTGGRFRGNDDDDSVDDSDEAESEGEEEHQGPVQNGGEGKCEEKTGDGTDVQKRGGFPSTSEQSKSSAPSESQSVPSSNGILSDTTSSAESPIPTILLKTDSTDVISIEGDKRISAQDHDSSSRDRQIDADVVKTGSRAASLDEENERLQAQEVAEDTLSDVHTEVWHSAPSTPMF</sequence>
<dbReference type="Proteomes" id="UP000310158">
    <property type="component" value="Unassembled WGS sequence"/>
</dbReference>
<feature type="compositionally biased region" description="Basic and acidic residues" evidence="1">
    <location>
        <begin position="231"/>
        <end position="247"/>
    </location>
</feature>
<feature type="compositionally biased region" description="Pro residues" evidence="1">
    <location>
        <begin position="354"/>
        <end position="364"/>
    </location>
</feature>
<dbReference type="AlphaFoldDB" id="A0A4S4M012"/>
<protein>
    <submittedName>
        <fullName evidence="2">Uncharacterized protein</fullName>
    </submittedName>
</protein>
<organism evidence="2 3">
    <name type="scientific">Bondarzewia mesenterica</name>
    <dbReference type="NCBI Taxonomy" id="1095465"/>
    <lineage>
        <taxon>Eukaryota</taxon>
        <taxon>Fungi</taxon>
        <taxon>Dikarya</taxon>
        <taxon>Basidiomycota</taxon>
        <taxon>Agaricomycotina</taxon>
        <taxon>Agaricomycetes</taxon>
        <taxon>Russulales</taxon>
        <taxon>Bondarzewiaceae</taxon>
        <taxon>Bondarzewia</taxon>
    </lineage>
</organism>
<feature type="compositionally biased region" description="Basic and acidic residues" evidence="1">
    <location>
        <begin position="209"/>
        <end position="220"/>
    </location>
</feature>
<feature type="compositionally biased region" description="Polar residues" evidence="1">
    <location>
        <begin position="635"/>
        <end position="646"/>
    </location>
</feature>
<proteinExistence type="predicted"/>
<feature type="compositionally biased region" description="Basic and acidic residues" evidence="1">
    <location>
        <begin position="665"/>
        <end position="688"/>
    </location>
</feature>
<accession>A0A4S4M012</accession>